<dbReference type="EC" id="2.3.1.-" evidence="7"/>
<dbReference type="PROSITE" id="PS50968">
    <property type="entry name" value="BIOTINYL_LIPOYL"/>
    <property type="match status" value="1"/>
</dbReference>
<dbReference type="InterPro" id="IPR036625">
    <property type="entry name" value="E3-bd_dom_sf"/>
</dbReference>
<dbReference type="Gene3D" id="4.10.320.10">
    <property type="entry name" value="E3-binding domain"/>
    <property type="match status" value="1"/>
</dbReference>
<evidence type="ECO:0000256" key="1">
    <source>
        <dbReference type="ARBA" id="ARBA00001938"/>
    </source>
</evidence>
<reference evidence="11 12" key="1">
    <citation type="submission" date="2023-08" db="EMBL/GenBank/DDBJ databases">
        <title>A Necator americanus chromosomal reference genome.</title>
        <authorList>
            <person name="Ilik V."/>
            <person name="Petrzelkova K.J."/>
            <person name="Pardy F."/>
            <person name="Fuh T."/>
            <person name="Niatou-Singa F.S."/>
            <person name="Gouil Q."/>
            <person name="Baker L."/>
            <person name="Ritchie M.E."/>
            <person name="Jex A.R."/>
            <person name="Gazzola D."/>
            <person name="Li H."/>
            <person name="Toshio Fujiwara R."/>
            <person name="Zhan B."/>
            <person name="Aroian R.V."/>
            <person name="Pafco B."/>
            <person name="Schwarz E.M."/>
        </authorList>
    </citation>
    <scope>NUCLEOTIDE SEQUENCE [LARGE SCALE GENOMIC DNA]</scope>
    <source>
        <strain evidence="11 12">Aroian</strain>
        <tissue evidence="11">Whole animal</tissue>
    </source>
</reference>
<dbReference type="Gene3D" id="2.40.50.100">
    <property type="match status" value="1"/>
</dbReference>
<keyword evidence="4 7" id="KW-0450">Lipoyl</keyword>
<evidence type="ECO:0000256" key="8">
    <source>
        <dbReference type="SAM" id="MobiDB-lite"/>
    </source>
</evidence>
<comment type="similarity">
    <text evidence="2 7">Belongs to the 2-oxoacid dehydrogenase family.</text>
</comment>
<keyword evidence="3 7" id="KW-0808">Transferase</keyword>
<dbReference type="InterPro" id="IPR000089">
    <property type="entry name" value="Biotin_lipoyl"/>
</dbReference>
<name>A0ABR1CF67_NECAM</name>
<evidence type="ECO:0000256" key="7">
    <source>
        <dbReference type="RuleBase" id="RU003423"/>
    </source>
</evidence>
<dbReference type="CDD" id="cd06849">
    <property type="entry name" value="lipoyl_domain"/>
    <property type="match status" value="1"/>
</dbReference>
<evidence type="ECO:0000313" key="11">
    <source>
        <dbReference type="EMBL" id="KAK6736188.1"/>
    </source>
</evidence>
<evidence type="ECO:0000313" key="12">
    <source>
        <dbReference type="Proteomes" id="UP001303046"/>
    </source>
</evidence>
<evidence type="ECO:0000259" key="9">
    <source>
        <dbReference type="PROSITE" id="PS50968"/>
    </source>
</evidence>
<dbReference type="Pfam" id="PF00364">
    <property type="entry name" value="Biotin_lipoyl"/>
    <property type="match status" value="1"/>
</dbReference>
<dbReference type="SUPFAM" id="SSF47005">
    <property type="entry name" value="Peripheral subunit-binding domain of 2-oxo acid dehydrogenase complex"/>
    <property type="match status" value="1"/>
</dbReference>
<dbReference type="SUPFAM" id="SSF51230">
    <property type="entry name" value="Single hybrid motif"/>
    <property type="match status" value="1"/>
</dbReference>
<keyword evidence="12" id="KW-1185">Reference proteome</keyword>
<dbReference type="Gene3D" id="3.30.559.10">
    <property type="entry name" value="Chloramphenicol acetyltransferase-like domain"/>
    <property type="match status" value="1"/>
</dbReference>
<evidence type="ECO:0000256" key="2">
    <source>
        <dbReference type="ARBA" id="ARBA00007317"/>
    </source>
</evidence>
<accession>A0ABR1CF67</accession>
<dbReference type="EMBL" id="JAVFWL010000002">
    <property type="protein sequence ID" value="KAK6736188.1"/>
    <property type="molecule type" value="Genomic_DNA"/>
</dbReference>
<comment type="caution">
    <text evidence="11">The sequence shown here is derived from an EMBL/GenBank/DDBJ whole genome shotgun (WGS) entry which is preliminary data.</text>
</comment>
<dbReference type="InterPro" id="IPR050743">
    <property type="entry name" value="2-oxoacid_DH_E2_comp"/>
</dbReference>
<gene>
    <name evidence="11" type="primary">Necator_chrII.g6870</name>
    <name evidence="11" type="ORF">RB195_019077</name>
</gene>
<feature type="region of interest" description="Disordered" evidence="8">
    <location>
        <begin position="115"/>
        <end position="150"/>
    </location>
</feature>
<dbReference type="PANTHER" id="PTHR43178:SF5">
    <property type="entry name" value="LIPOAMIDE ACYLTRANSFERASE COMPONENT OF BRANCHED-CHAIN ALPHA-KETO ACID DEHYDROGENASE COMPLEX, MITOCHONDRIAL"/>
    <property type="match status" value="1"/>
</dbReference>
<dbReference type="InterPro" id="IPR004167">
    <property type="entry name" value="PSBD"/>
</dbReference>
<dbReference type="InterPro" id="IPR023213">
    <property type="entry name" value="CAT-like_dom_sf"/>
</dbReference>
<dbReference type="InterPro" id="IPR011053">
    <property type="entry name" value="Single_hybrid_motif"/>
</dbReference>
<dbReference type="Pfam" id="PF02817">
    <property type="entry name" value="E3_binding"/>
    <property type="match status" value="1"/>
</dbReference>
<evidence type="ECO:0000259" key="10">
    <source>
        <dbReference type="PROSITE" id="PS51826"/>
    </source>
</evidence>
<evidence type="ECO:0000256" key="3">
    <source>
        <dbReference type="ARBA" id="ARBA00022679"/>
    </source>
</evidence>
<dbReference type="PANTHER" id="PTHR43178">
    <property type="entry name" value="DIHYDROLIPOAMIDE ACETYLTRANSFERASE COMPONENT OF PYRUVATE DEHYDROGENASE COMPLEX"/>
    <property type="match status" value="1"/>
</dbReference>
<evidence type="ECO:0000256" key="5">
    <source>
        <dbReference type="ARBA" id="ARBA00022946"/>
    </source>
</evidence>
<sequence length="468" mass="51907">MLAARFLRIPGRLINNANFRRIHLCRAAYLPIIQFKLSDIGEGIAEVQIKEWHVKVGDTVSQFDNLCEVQSDKAAVTITSRYDGVIKKLHFNVDDVARVGQPLVEIEVAEGVTEEEAAKETAADVMKSEPAKTPPTPQTSVEPAKIPPTPSATVEAQQVTAGKVLATPAVRRVAVENKVDLRNVKGTGKDGRVLKEDVLKFLGQVTEDYFPGSTNIRSSPAFDARPALKEYAPLKEDRTVPIRGYTRAMIKTMTDALKIPHFGYDDEVCADRLISIRNELKEMASERGVKLSYMPFFIKAASLALLEFPSLNAFVDEKLENVIHKASHNICLAMDTPGGLVVPNIKNCEQRSIFEIATELQRLQEDGKREKISREDLLGGTFTISNIGTIGGTYVSPVIFPPQVAIGALGKIEKLPRYDKHDNLVPTNIFKVSWAADHRVVDGATMARFSNRWKFYLEHPSAMLVQMK</sequence>
<dbReference type="InterPro" id="IPR001078">
    <property type="entry name" value="2-oxoacid_DH_actylTfrase"/>
</dbReference>
<keyword evidence="6 7" id="KW-0012">Acyltransferase</keyword>
<dbReference type="Proteomes" id="UP001303046">
    <property type="component" value="Unassembled WGS sequence"/>
</dbReference>
<proteinExistence type="inferred from homology"/>
<dbReference type="SUPFAM" id="SSF52777">
    <property type="entry name" value="CoA-dependent acyltransferases"/>
    <property type="match status" value="1"/>
</dbReference>
<dbReference type="PROSITE" id="PS00189">
    <property type="entry name" value="LIPOYL"/>
    <property type="match status" value="1"/>
</dbReference>
<feature type="compositionally biased region" description="Basic and acidic residues" evidence="8">
    <location>
        <begin position="116"/>
        <end position="130"/>
    </location>
</feature>
<dbReference type="PROSITE" id="PS51826">
    <property type="entry name" value="PSBD"/>
    <property type="match status" value="1"/>
</dbReference>
<feature type="domain" description="Peripheral subunit-binding (PSBD)" evidence="10">
    <location>
        <begin position="165"/>
        <end position="202"/>
    </location>
</feature>
<evidence type="ECO:0000256" key="4">
    <source>
        <dbReference type="ARBA" id="ARBA00022823"/>
    </source>
</evidence>
<dbReference type="Pfam" id="PF00198">
    <property type="entry name" value="2-oxoacid_dh"/>
    <property type="match status" value="1"/>
</dbReference>
<protein>
    <recommendedName>
        <fullName evidence="7">Dihydrolipoamide acetyltransferase component of pyruvate dehydrogenase complex</fullName>
        <ecNumber evidence="7">2.3.1.-</ecNumber>
    </recommendedName>
</protein>
<keyword evidence="5" id="KW-0809">Transit peptide</keyword>
<dbReference type="InterPro" id="IPR003016">
    <property type="entry name" value="2-oxoA_DH_lipoyl-BS"/>
</dbReference>
<feature type="domain" description="Lipoyl-binding" evidence="9">
    <location>
        <begin position="32"/>
        <end position="107"/>
    </location>
</feature>
<organism evidence="11 12">
    <name type="scientific">Necator americanus</name>
    <name type="common">Human hookworm</name>
    <dbReference type="NCBI Taxonomy" id="51031"/>
    <lineage>
        <taxon>Eukaryota</taxon>
        <taxon>Metazoa</taxon>
        <taxon>Ecdysozoa</taxon>
        <taxon>Nematoda</taxon>
        <taxon>Chromadorea</taxon>
        <taxon>Rhabditida</taxon>
        <taxon>Rhabditina</taxon>
        <taxon>Rhabditomorpha</taxon>
        <taxon>Strongyloidea</taxon>
        <taxon>Ancylostomatidae</taxon>
        <taxon>Bunostominae</taxon>
        <taxon>Necator</taxon>
    </lineage>
</organism>
<evidence type="ECO:0000256" key="6">
    <source>
        <dbReference type="ARBA" id="ARBA00023315"/>
    </source>
</evidence>
<comment type="cofactor">
    <cofactor evidence="1 7">
        <name>(R)-lipoate</name>
        <dbReference type="ChEBI" id="CHEBI:83088"/>
    </cofactor>
</comment>